<organism evidence="2 3">
    <name type="scientific">Lentzea albidocapillata subsp. violacea</name>
    <dbReference type="NCBI Taxonomy" id="128104"/>
    <lineage>
        <taxon>Bacteria</taxon>
        <taxon>Bacillati</taxon>
        <taxon>Actinomycetota</taxon>
        <taxon>Actinomycetes</taxon>
        <taxon>Pseudonocardiales</taxon>
        <taxon>Pseudonocardiaceae</taxon>
        <taxon>Lentzea</taxon>
    </lineage>
</organism>
<dbReference type="InterPro" id="IPR029479">
    <property type="entry name" value="Nitroreductase"/>
</dbReference>
<evidence type="ECO:0000259" key="1">
    <source>
        <dbReference type="Pfam" id="PF00881"/>
    </source>
</evidence>
<accession>A0A1G8TV16</accession>
<protein>
    <recommendedName>
        <fullName evidence="1">Nitroreductase domain-containing protein</fullName>
    </recommendedName>
</protein>
<name>A0A1G8TV16_9PSEU</name>
<reference evidence="3" key="1">
    <citation type="submission" date="2016-10" db="EMBL/GenBank/DDBJ databases">
        <authorList>
            <person name="Varghese N."/>
            <person name="Submissions S."/>
        </authorList>
    </citation>
    <scope>NUCLEOTIDE SEQUENCE [LARGE SCALE GENOMIC DNA]</scope>
    <source>
        <strain evidence="3">DSM 44796</strain>
    </source>
</reference>
<dbReference type="EMBL" id="FNET01000002">
    <property type="protein sequence ID" value="SDJ45277.1"/>
    <property type="molecule type" value="Genomic_DNA"/>
</dbReference>
<sequence length="179" mass="19404">MSGASGPAIPVETCVRLFEAARSAESAWNRQPWRFVLGRCADPTFRTLSSALAEDNRVKARTAVALILATVRTTDDAGKRMRGTEYELGLAVGGLTARARAEGLQVRQYGGFDRATVRAALAVPDTHDLVTVVGLRWARPDRVRPAARMSLSDIVFSGRWGSPADLATGKRRSSAESRY</sequence>
<feature type="domain" description="Nitroreductase" evidence="1">
    <location>
        <begin position="7"/>
        <end position="134"/>
    </location>
</feature>
<gene>
    <name evidence="2" type="ORF">SAMN04488074_10296</name>
</gene>
<evidence type="ECO:0000313" key="2">
    <source>
        <dbReference type="EMBL" id="SDJ45277.1"/>
    </source>
</evidence>
<evidence type="ECO:0000313" key="3">
    <source>
        <dbReference type="Proteomes" id="UP000199682"/>
    </source>
</evidence>
<proteinExistence type="predicted"/>
<dbReference type="AlphaFoldDB" id="A0A1G8TV16"/>
<dbReference type="Pfam" id="PF00881">
    <property type="entry name" value="Nitroreductase"/>
    <property type="match status" value="1"/>
</dbReference>
<dbReference type="InterPro" id="IPR000415">
    <property type="entry name" value="Nitroreductase-like"/>
</dbReference>
<dbReference type="Gene3D" id="3.40.109.10">
    <property type="entry name" value="NADH Oxidase"/>
    <property type="match status" value="1"/>
</dbReference>
<dbReference type="SUPFAM" id="SSF55469">
    <property type="entry name" value="FMN-dependent nitroreductase-like"/>
    <property type="match status" value="1"/>
</dbReference>
<dbReference type="GO" id="GO:0016491">
    <property type="term" value="F:oxidoreductase activity"/>
    <property type="evidence" value="ECO:0007669"/>
    <property type="project" value="InterPro"/>
</dbReference>
<dbReference type="Proteomes" id="UP000199682">
    <property type="component" value="Unassembled WGS sequence"/>
</dbReference>